<dbReference type="InParanoid" id="A0A0C3BMK1"/>
<name>A0A0C3BMK1_PILCF</name>
<dbReference type="OrthoDB" id="265717at2759"/>
<feature type="transmembrane region" description="Helical" evidence="2">
    <location>
        <begin position="42"/>
        <end position="61"/>
    </location>
</feature>
<protein>
    <recommendedName>
        <fullName evidence="3">SET domain-containing protein</fullName>
    </recommendedName>
</protein>
<dbReference type="Pfam" id="PF00856">
    <property type="entry name" value="SET"/>
    <property type="match status" value="1"/>
</dbReference>
<accession>A0A0C3BMK1</accession>
<evidence type="ECO:0000256" key="2">
    <source>
        <dbReference type="SAM" id="Phobius"/>
    </source>
</evidence>
<dbReference type="EMBL" id="KN833016">
    <property type="protein sequence ID" value="KIM78537.1"/>
    <property type="molecule type" value="Genomic_DNA"/>
</dbReference>
<dbReference type="SMART" id="SM00317">
    <property type="entry name" value="SET"/>
    <property type="match status" value="1"/>
</dbReference>
<dbReference type="AlphaFoldDB" id="A0A0C3BMK1"/>
<feature type="compositionally biased region" description="Basic residues" evidence="1">
    <location>
        <begin position="1"/>
        <end position="10"/>
    </location>
</feature>
<dbReference type="PROSITE" id="PS50280">
    <property type="entry name" value="SET"/>
    <property type="match status" value="1"/>
</dbReference>
<feature type="region of interest" description="Disordered" evidence="1">
    <location>
        <begin position="1"/>
        <end position="27"/>
    </location>
</feature>
<dbReference type="InterPro" id="IPR001214">
    <property type="entry name" value="SET_dom"/>
</dbReference>
<keyword evidence="2" id="KW-0472">Membrane</keyword>
<evidence type="ECO:0000313" key="4">
    <source>
        <dbReference type="EMBL" id="KIM78537.1"/>
    </source>
</evidence>
<organism evidence="4 5">
    <name type="scientific">Piloderma croceum (strain F 1598)</name>
    <dbReference type="NCBI Taxonomy" id="765440"/>
    <lineage>
        <taxon>Eukaryota</taxon>
        <taxon>Fungi</taxon>
        <taxon>Dikarya</taxon>
        <taxon>Basidiomycota</taxon>
        <taxon>Agaricomycotina</taxon>
        <taxon>Agaricomycetes</taxon>
        <taxon>Agaricomycetidae</taxon>
        <taxon>Atheliales</taxon>
        <taxon>Atheliaceae</taxon>
        <taxon>Piloderma</taxon>
    </lineage>
</organism>
<proteinExistence type="predicted"/>
<keyword evidence="2" id="KW-0812">Transmembrane</keyword>
<dbReference type="InterPro" id="IPR053185">
    <property type="entry name" value="SET_domain_protein"/>
</dbReference>
<reference evidence="5" key="2">
    <citation type="submission" date="2015-01" db="EMBL/GenBank/DDBJ databases">
        <title>Evolutionary Origins and Diversification of the Mycorrhizal Mutualists.</title>
        <authorList>
            <consortium name="DOE Joint Genome Institute"/>
            <consortium name="Mycorrhizal Genomics Consortium"/>
            <person name="Kohler A."/>
            <person name="Kuo A."/>
            <person name="Nagy L.G."/>
            <person name="Floudas D."/>
            <person name="Copeland A."/>
            <person name="Barry K.W."/>
            <person name="Cichocki N."/>
            <person name="Veneault-Fourrey C."/>
            <person name="LaButti K."/>
            <person name="Lindquist E.A."/>
            <person name="Lipzen A."/>
            <person name="Lundell T."/>
            <person name="Morin E."/>
            <person name="Murat C."/>
            <person name="Riley R."/>
            <person name="Ohm R."/>
            <person name="Sun H."/>
            <person name="Tunlid A."/>
            <person name="Henrissat B."/>
            <person name="Grigoriev I.V."/>
            <person name="Hibbett D.S."/>
            <person name="Martin F."/>
        </authorList>
    </citation>
    <scope>NUCLEOTIDE SEQUENCE [LARGE SCALE GENOMIC DNA]</scope>
    <source>
        <strain evidence="5">F 1598</strain>
    </source>
</reference>
<dbReference type="InterPro" id="IPR011990">
    <property type="entry name" value="TPR-like_helical_dom_sf"/>
</dbReference>
<dbReference type="Gene3D" id="1.25.40.10">
    <property type="entry name" value="Tetratricopeptide repeat domain"/>
    <property type="match status" value="1"/>
</dbReference>
<dbReference type="Gene3D" id="2.170.270.10">
    <property type="entry name" value="SET domain"/>
    <property type="match status" value="1"/>
</dbReference>
<reference evidence="4 5" key="1">
    <citation type="submission" date="2014-04" db="EMBL/GenBank/DDBJ databases">
        <authorList>
            <consortium name="DOE Joint Genome Institute"/>
            <person name="Kuo A."/>
            <person name="Tarkka M."/>
            <person name="Buscot F."/>
            <person name="Kohler A."/>
            <person name="Nagy L.G."/>
            <person name="Floudas D."/>
            <person name="Copeland A."/>
            <person name="Barry K.W."/>
            <person name="Cichocki N."/>
            <person name="Veneault-Fourrey C."/>
            <person name="LaButti K."/>
            <person name="Lindquist E.A."/>
            <person name="Lipzen A."/>
            <person name="Lundell T."/>
            <person name="Morin E."/>
            <person name="Murat C."/>
            <person name="Sun H."/>
            <person name="Tunlid A."/>
            <person name="Henrissat B."/>
            <person name="Grigoriev I.V."/>
            <person name="Hibbett D.S."/>
            <person name="Martin F."/>
            <person name="Nordberg H.P."/>
            <person name="Cantor M.N."/>
            <person name="Hua S.X."/>
        </authorList>
    </citation>
    <scope>NUCLEOTIDE SEQUENCE [LARGE SCALE GENOMIC DNA]</scope>
    <source>
        <strain evidence="4 5">F 1598</strain>
    </source>
</reference>
<dbReference type="PANTHER" id="PTHR47332:SF4">
    <property type="entry name" value="SET DOMAIN-CONTAINING PROTEIN 5"/>
    <property type="match status" value="1"/>
</dbReference>
<dbReference type="Proteomes" id="UP000054166">
    <property type="component" value="Unassembled WGS sequence"/>
</dbReference>
<evidence type="ECO:0000259" key="3">
    <source>
        <dbReference type="PROSITE" id="PS50280"/>
    </source>
</evidence>
<dbReference type="CDD" id="cd20071">
    <property type="entry name" value="SET_SMYD"/>
    <property type="match status" value="1"/>
</dbReference>
<keyword evidence="5" id="KW-1185">Reference proteome</keyword>
<sequence>MSSMKRRRGLRKDTKPSSKGFDPSASKTPALSVLSDLLRRRTVWFALIILAAIASAVYYDLSVFHDEADVRRPAFKVVDLPGKGKGVVALRDIKQGELLIREEPLFLLPTQIQGSPTATVHRALSKLNPEQLSIFHNLSYIEPTGGFNLEEEHAHQVALAIFQTNAVSAGGASGLFPQMARLNHGCAGAFTAVYSWREREGVIVVHAIKPIKKGEEILTTYTNTKKPRAERRNFLSQQYGFNCTCAVCSLPDALSRASDKRLAHMTELLEKLARWGHANIDGEEAIEVVRKIWDVGEREGYWSERGRLAADATWVAAGHSDAVATGEWATLAARWYGYELGVDSTHVQEMQQTRDRPETHAAWATRDSMLVGGPGSRL</sequence>
<dbReference type="STRING" id="765440.A0A0C3BMK1"/>
<evidence type="ECO:0000256" key="1">
    <source>
        <dbReference type="SAM" id="MobiDB-lite"/>
    </source>
</evidence>
<dbReference type="SUPFAM" id="SSF82199">
    <property type="entry name" value="SET domain"/>
    <property type="match status" value="1"/>
</dbReference>
<dbReference type="HOGENOM" id="CLU_028281_0_1_1"/>
<feature type="domain" description="SET" evidence="3">
    <location>
        <begin position="73"/>
        <end position="222"/>
    </location>
</feature>
<dbReference type="PANTHER" id="PTHR47332">
    <property type="entry name" value="SET DOMAIN-CONTAINING PROTEIN 5"/>
    <property type="match status" value="1"/>
</dbReference>
<keyword evidence="2" id="KW-1133">Transmembrane helix</keyword>
<gene>
    <name evidence="4" type="ORF">PILCRDRAFT_824442</name>
</gene>
<dbReference type="InterPro" id="IPR046341">
    <property type="entry name" value="SET_dom_sf"/>
</dbReference>
<evidence type="ECO:0000313" key="5">
    <source>
        <dbReference type="Proteomes" id="UP000054166"/>
    </source>
</evidence>